<organism evidence="2 3">
    <name type="scientific">Knipowitschia caucasica</name>
    <name type="common">Caucasian dwarf goby</name>
    <name type="synonym">Pomatoschistus caucasicus</name>
    <dbReference type="NCBI Taxonomy" id="637954"/>
    <lineage>
        <taxon>Eukaryota</taxon>
        <taxon>Metazoa</taxon>
        <taxon>Chordata</taxon>
        <taxon>Craniata</taxon>
        <taxon>Vertebrata</taxon>
        <taxon>Euteleostomi</taxon>
        <taxon>Actinopterygii</taxon>
        <taxon>Neopterygii</taxon>
        <taxon>Teleostei</taxon>
        <taxon>Neoteleostei</taxon>
        <taxon>Acanthomorphata</taxon>
        <taxon>Gobiaria</taxon>
        <taxon>Gobiiformes</taxon>
        <taxon>Gobioidei</taxon>
        <taxon>Gobiidae</taxon>
        <taxon>Gobiinae</taxon>
        <taxon>Knipowitschia</taxon>
    </lineage>
</organism>
<keyword evidence="3" id="KW-1185">Reference proteome</keyword>
<dbReference type="AlphaFoldDB" id="A0AAV2K8T1"/>
<evidence type="ECO:0000313" key="2">
    <source>
        <dbReference type="EMBL" id="CAL1584022.1"/>
    </source>
</evidence>
<evidence type="ECO:0000313" key="3">
    <source>
        <dbReference type="Proteomes" id="UP001497482"/>
    </source>
</evidence>
<keyword evidence="1" id="KW-1133">Transmembrane helix</keyword>
<feature type="transmembrane region" description="Helical" evidence="1">
    <location>
        <begin position="40"/>
        <end position="62"/>
    </location>
</feature>
<sequence>MQRGHKQHISLNGENAVSTKCPTSISWRIPLPAPLALTRITLIPLIALITLIHHVSPALLCLELGARSRLQQCAPRSAPALTQEVDTAGGGGQGQVESLCLATQTMGLLSL</sequence>
<gene>
    <name evidence="2" type="ORF">KC01_LOCUS14416</name>
</gene>
<reference evidence="2 3" key="1">
    <citation type="submission" date="2024-04" db="EMBL/GenBank/DDBJ databases">
        <authorList>
            <person name="Waldvogel A.-M."/>
            <person name="Schoenle A."/>
        </authorList>
    </citation>
    <scope>NUCLEOTIDE SEQUENCE [LARGE SCALE GENOMIC DNA]</scope>
</reference>
<dbReference type="EMBL" id="OZ035838">
    <property type="protein sequence ID" value="CAL1584022.1"/>
    <property type="molecule type" value="Genomic_DNA"/>
</dbReference>
<evidence type="ECO:0000256" key="1">
    <source>
        <dbReference type="SAM" id="Phobius"/>
    </source>
</evidence>
<proteinExistence type="predicted"/>
<dbReference type="Proteomes" id="UP001497482">
    <property type="component" value="Chromosome 16"/>
</dbReference>
<accession>A0AAV2K8T1</accession>
<protein>
    <submittedName>
        <fullName evidence="2">Uncharacterized protein</fullName>
    </submittedName>
</protein>
<name>A0AAV2K8T1_KNICA</name>
<keyword evidence="1" id="KW-0812">Transmembrane</keyword>
<keyword evidence="1" id="KW-0472">Membrane</keyword>